<evidence type="ECO:0000313" key="3">
    <source>
        <dbReference type="EMBL" id="KAA0024701.1"/>
    </source>
</evidence>
<sequence>MSIRTTRAAVAVLPITVLSAVAFAGPASAASPGTDISASSAAACDVTFQIVNRTNSTFYTIDFRVDGEPLTGTDYGSGPTGRLSVHSEVADGTPTFPGNPYRTDLPPVTSQKTENLPSLGYPAKPPTETYNVEYRMILGPNGPDRHPAWQSIQVAGCATPPPATGSSGFGSSSPSGRPQ</sequence>
<accession>A0A5A7SKH0</accession>
<dbReference type="RefSeq" id="WP_149428476.1">
    <property type="nucleotide sequence ID" value="NZ_VLNY01000001.1"/>
</dbReference>
<evidence type="ECO:0000313" key="4">
    <source>
        <dbReference type="Proteomes" id="UP000322244"/>
    </source>
</evidence>
<protein>
    <submittedName>
        <fullName evidence="3">Uncharacterized protein</fullName>
    </submittedName>
</protein>
<evidence type="ECO:0000256" key="1">
    <source>
        <dbReference type="SAM" id="MobiDB-lite"/>
    </source>
</evidence>
<dbReference type="EMBL" id="VLNY01000001">
    <property type="protein sequence ID" value="KAA0024701.1"/>
    <property type="molecule type" value="Genomic_DNA"/>
</dbReference>
<feature type="signal peptide" evidence="2">
    <location>
        <begin position="1"/>
        <end position="24"/>
    </location>
</feature>
<feature type="compositionally biased region" description="Low complexity" evidence="1">
    <location>
        <begin position="164"/>
        <end position="179"/>
    </location>
</feature>
<dbReference type="OrthoDB" id="4774810at2"/>
<organism evidence="3 4">
    <name type="scientific">Antrihabitans cavernicola</name>
    <dbReference type="NCBI Taxonomy" id="2495913"/>
    <lineage>
        <taxon>Bacteria</taxon>
        <taxon>Bacillati</taxon>
        <taxon>Actinomycetota</taxon>
        <taxon>Actinomycetes</taxon>
        <taxon>Mycobacteriales</taxon>
        <taxon>Nocardiaceae</taxon>
        <taxon>Antrihabitans</taxon>
    </lineage>
</organism>
<proteinExistence type="predicted"/>
<comment type="caution">
    <text evidence="3">The sequence shown here is derived from an EMBL/GenBank/DDBJ whole genome shotgun (WGS) entry which is preliminary data.</text>
</comment>
<name>A0A5A7SKH0_9NOCA</name>
<feature type="chain" id="PRO_5038422679" evidence="2">
    <location>
        <begin position="25"/>
        <end position="179"/>
    </location>
</feature>
<reference evidence="3 4" key="1">
    <citation type="submission" date="2019-07" db="EMBL/GenBank/DDBJ databases">
        <title>Rhodococcus cavernicolus sp. nov., isolated from a cave.</title>
        <authorList>
            <person name="Lee S.D."/>
        </authorList>
    </citation>
    <scope>NUCLEOTIDE SEQUENCE [LARGE SCALE GENOMIC DNA]</scope>
    <source>
        <strain evidence="3 4">C1-24</strain>
    </source>
</reference>
<gene>
    <name evidence="3" type="ORF">FOY51_01815</name>
</gene>
<dbReference type="Proteomes" id="UP000322244">
    <property type="component" value="Unassembled WGS sequence"/>
</dbReference>
<feature type="region of interest" description="Disordered" evidence="1">
    <location>
        <begin position="93"/>
        <end position="124"/>
    </location>
</feature>
<feature type="region of interest" description="Disordered" evidence="1">
    <location>
        <begin position="140"/>
        <end position="179"/>
    </location>
</feature>
<keyword evidence="4" id="KW-1185">Reference proteome</keyword>
<keyword evidence="2" id="KW-0732">Signal</keyword>
<evidence type="ECO:0000256" key="2">
    <source>
        <dbReference type="SAM" id="SignalP"/>
    </source>
</evidence>
<dbReference type="AlphaFoldDB" id="A0A5A7SKH0"/>